<keyword evidence="2 6" id="KW-0378">Hydrolase</keyword>
<dbReference type="Pfam" id="PF00149">
    <property type="entry name" value="Metallophos"/>
    <property type="match status" value="1"/>
</dbReference>
<dbReference type="CDD" id="cd07402">
    <property type="entry name" value="MPP_GpdQ"/>
    <property type="match status" value="1"/>
</dbReference>
<evidence type="ECO:0000313" key="6">
    <source>
        <dbReference type="EMBL" id="MBA6413861.1"/>
    </source>
</evidence>
<dbReference type="InterPro" id="IPR004843">
    <property type="entry name" value="Calcineurin-like_PHP"/>
</dbReference>
<dbReference type="EC" id="3.1.4.53" evidence="6"/>
<dbReference type="RefSeq" id="WP_182174026.1">
    <property type="nucleotide sequence ID" value="NZ_JACFXU010000017.1"/>
</dbReference>
<proteinExistence type="inferred from homology"/>
<evidence type="ECO:0000259" key="5">
    <source>
        <dbReference type="Pfam" id="PF00149"/>
    </source>
</evidence>
<dbReference type="PANTHER" id="PTHR42988">
    <property type="entry name" value="PHOSPHOHYDROLASE"/>
    <property type="match status" value="1"/>
</dbReference>
<protein>
    <submittedName>
        <fullName evidence="6">3',5'-cyclic-AMP phosphodiesterase</fullName>
        <ecNumber evidence="6">3.1.4.53</ecNumber>
    </submittedName>
</protein>
<dbReference type="InterPro" id="IPR050884">
    <property type="entry name" value="CNP_phosphodiesterase-III"/>
</dbReference>
<evidence type="ECO:0000256" key="3">
    <source>
        <dbReference type="ARBA" id="ARBA00023004"/>
    </source>
</evidence>
<comment type="caution">
    <text evidence="6">The sequence shown here is derived from an EMBL/GenBank/DDBJ whole genome shotgun (WGS) entry which is preliminary data.</text>
</comment>
<dbReference type="EMBL" id="JACFXU010000017">
    <property type="protein sequence ID" value="MBA6413861.1"/>
    <property type="molecule type" value="Genomic_DNA"/>
</dbReference>
<dbReference type="Proteomes" id="UP000539350">
    <property type="component" value="Unassembled WGS sequence"/>
</dbReference>
<dbReference type="SUPFAM" id="SSF56300">
    <property type="entry name" value="Metallo-dependent phosphatases"/>
    <property type="match status" value="1"/>
</dbReference>
<comment type="similarity">
    <text evidence="4">Belongs to the cyclic nucleotide phosphodiesterase class-III family.</text>
</comment>
<sequence>MSYSPSHQYIEVPDTASPLRIVQFTDCHLSKNPGGRLLGMDTDHSVQAVIEQVRQDQFTPDLVLATGDLADAGALEAYQRLRAYFDKLCPRQFWLPGNHDDCEVMLSLAEADTLMPFELRVGNWQILLLNSQIPGKVGGHLGAEQLQRIDQALNAAGDLGLHSLLCLHHQPLPIGCEWLDEQKVRDGEEFLQIVEGHSHAKAVVWGHVHQEVDRQLANCRLLATPSTCVQFAPGSQDFQADELPPGYRWLELHSDGRLETGVSRVQGVTFELNLQQRGYL</sequence>
<feature type="domain" description="Calcineurin-like phosphoesterase" evidence="5">
    <location>
        <begin position="19"/>
        <end position="210"/>
    </location>
</feature>
<dbReference type="AlphaFoldDB" id="A0A7W2TXP9"/>
<dbReference type="Gene3D" id="3.60.21.10">
    <property type="match status" value="1"/>
</dbReference>
<keyword evidence="3" id="KW-0408">Iron</keyword>
<dbReference type="NCBIfam" id="NF008359">
    <property type="entry name" value="PRK11148.1"/>
    <property type="match status" value="1"/>
</dbReference>
<evidence type="ECO:0000313" key="7">
    <source>
        <dbReference type="Proteomes" id="UP000539350"/>
    </source>
</evidence>
<evidence type="ECO:0000256" key="2">
    <source>
        <dbReference type="ARBA" id="ARBA00022801"/>
    </source>
</evidence>
<dbReference type="GO" id="GO:0046872">
    <property type="term" value="F:metal ion binding"/>
    <property type="evidence" value="ECO:0007669"/>
    <property type="project" value="UniProtKB-KW"/>
</dbReference>
<gene>
    <name evidence="6" type="primary">cpdA</name>
    <name evidence="6" type="ORF">H2508_12135</name>
</gene>
<reference evidence="6 7" key="1">
    <citation type="submission" date="2020-07" db="EMBL/GenBank/DDBJ databases">
        <title>Halieaceae bacterium, F7430, whole genome shotgun sequencing project.</title>
        <authorList>
            <person name="Jiang S."/>
            <person name="Liu Z.W."/>
            <person name="Du Z.J."/>
        </authorList>
    </citation>
    <scope>NUCLEOTIDE SEQUENCE [LARGE SCALE GENOMIC DNA]</scope>
    <source>
        <strain evidence="6 7">F7430</strain>
    </source>
</reference>
<keyword evidence="7" id="KW-1185">Reference proteome</keyword>
<dbReference type="InterPro" id="IPR026575">
    <property type="entry name" value="GpdQ/CpdA-like"/>
</dbReference>
<dbReference type="PANTHER" id="PTHR42988:SF2">
    <property type="entry name" value="CYCLIC NUCLEOTIDE PHOSPHODIESTERASE CBUA0032-RELATED"/>
    <property type="match status" value="1"/>
</dbReference>
<dbReference type="InterPro" id="IPR029052">
    <property type="entry name" value="Metallo-depent_PP-like"/>
</dbReference>
<dbReference type="GO" id="GO:0004115">
    <property type="term" value="F:3',5'-cyclic-AMP phosphodiesterase activity"/>
    <property type="evidence" value="ECO:0007669"/>
    <property type="project" value="UniProtKB-EC"/>
</dbReference>
<evidence type="ECO:0000256" key="4">
    <source>
        <dbReference type="ARBA" id="ARBA00025742"/>
    </source>
</evidence>
<organism evidence="6 7">
    <name type="scientific">Sediminihaliea albiluteola</name>
    <dbReference type="NCBI Taxonomy" id="2758564"/>
    <lineage>
        <taxon>Bacteria</taxon>
        <taxon>Pseudomonadati</taxon>
        <taxon>Pseudomonadota</taxon>
        <taxon>Gammaproteobacteria</taxon>
        <taxon>Cellvibrionales</taxon>
        <taxon>Halieaceae</taxon>
        <taxon>Sediminihaliea</taxon>
    </lineage>
</organism>
<evidence type="ECO:0000256" key="1">
    <source>
        <dbReference type="ARBA" id="ARBA00022723"/>
    </source>
</evidence>
<keyword evidence="1" id="KW-0479">Metal-binding</keyword>
<name>A0A7W2TXP9_9GAMM</name>
<accession>A0A7W2TXP9</accession>